<dbReference type="EMBL" id="CACRUP010000022">
    <property type="protein sequence ID" value="VYU14618.1"/>
    <property type="molecule type" value="Genomic_DNA"/>
</dbReference>
<proteinExistence type="predicted"/>
<evidence type="ECO:0000256" key="1">
    <source>
        <dbReference type="ARBA" id="ARBA00022679"/>
    </source>
</evidence>
<dbReference type="InterPro" id="IPR050559">
    <property type="entry name" value="P-Pant_transferase_sf"/>
</dbReference>
<dbReference type="GO" id="GO:0008897">
    <property type="term" value="F:holo-[acyl-carrier-protein] synthase activity"/>
    <property type="evidence" value="ECO:0007669"/>
    <property type="project" value="InterPro"/>
</dbReference>
<evidence type="ECO:0000313" key="2">
    <source>
        <dbReference type="EMBL" id="VYU14618.1"/>
    </source>
</evidence>
<dbReference type="PANTHER" id="PTHR12215:SF10">
    <property type="entry name" value="L-AMINOADIPATE-SEMIALDEHYDE DEHYDROGENASE-PHOSPHOPANTETHEINYL TRANSFERASE"/>
    <property type="match status" value="1"/>
</dbReference>
<organism evidence="2">
    <name type="scientific">Peptoniphilus gorbachii</name>
    <dbReference type="NCBI Taxonomy" id="411567"/>
    <lineage>
        <taxon>Bacteria</taxon>
        <taxon>Bacillati</taxon>
        <taxon>Bacillota</taxon>
        <taxon>Tissierellia</taxon>
        <taxon>Tissierellales</taxon>
        <taxon>Peptoniphilaceae</taxon>
        <taxon>Peptoniphilus</taxon>
    </lineage>
</organism>
<dbReference type="EC" id="2.7.8.-" evidence="2"/>
<dbReference type="PANTHER" id="PTHR12215">
    <property type="entry name" value="PHOSPHOPANTETHEINE TRANSFERASE"/>
    <property type="match status" value="1"/>
</dbReference>
<dbReference type="GO" id="GO:0005829">
    <property type="term" value="C:cytosol"/>
    <property type="evidence" value="ECO:0007669"/>
    <property type="project" value="TreeGrafter"/>
</dbReference>
<gene>
    <name evidence="2" type="primary">sfp_1</name>
    <name evidence="2" type="ORF">PGLFYP46_00354</name>
</gene>
<dbReference type="SUPFAM" id="SSF56214">
    <property type="entry name" value="4'-phosphopantetheinyl transferase"/>
    <property type="match status" value="2"/>
</dbReference>
<dbReference type="GO" id="GO:0019878">
    <property type="term" value="P:lysine biosynthetic process via aminoadipic acid"/>
    <property type="evidence" value="ECO:0007669"/>
    <property type="project" value="TreeGrafter"/>
</dbReference>
<accession>A0A6N3CHX0</accession>
<name>A0A6N3CHX0_9FIRM</name>
<reference evidence="2" key="1">
    <citation type="submission" date="2019-11" db="EMBL/GenBank/DDBJ databases">
        <authorList>
            <person name="Feng L."/>
        </authorList>
    </citation>
    <scope>NUCLEOTIDE SEQUENCE</scope>
    <source>
        <strain evidence="2">PgorbachiiLFYP46</strain>
    </source>
</reference>
<dbReference type="Gene3D" id="3.90.470.20">
    <property type="entry name" value="4'-phosphopantetheinyl transferase domain"/>
    <property type="match status" value="2"/>
</dbReference>
<keyword evidence="1 2" id="KW-0808">Transferase</keyword>
<dbReference type="GO" id="GO:0000287">
    <property type="term" value="F:magnesium ion binding"/>
    <property type="evidence" value="ECO:0007669"/>
    <property type="project" value="InterPro"/>
</dbReference>
<dbReference type="AlphaFoldDB" id="A0A6N3CHX0"/>
<sequence>MVKIFAVKIIDNPYKYEKLLIKKLDELERNRYKKIKNEARKLQFLVGRNLLFYIIDRILNMNFKYEIRYGAYGKPEFSLNNLKFNISHSNAWVICAISQTAVGVDIENINNLNNCRYIGNLLVEFYEKLSETKYLCNENLSSVWTLREAFIKLKGLEFDILSNNSALASSIKSNEENIYFKQYDVISGYYVTCCSYERIEDEINIIEFYDLLTE</sequence>
<protein>
    <submittedName>
        <fullName evidence="2">4'-phosphopantetheinyl transferase sfp</fullName>
        <ecNumber evidence="2">2.7.8.-</ecNumber>
    </submittedName>
</protein>
<dbReference type="InterPro" id="IPR037143">
    <property type="entry name" value="4-PPantetheinyl_Trfase_dom_sf"/>
</dbReference>